<reference evidence="1" key="1">
    <citation type="journal article" date="2014" name="Int. J. Syst. Evol. Microbiol.">
        <title>Complete genome sequence of Corynebacterium casei LMG S-19264T (=DSM 44701T), isolated from a smear-ripened cheese.</title>
        <authorList>
            <consortium name="US DOE Joint Genome Institute (JGI-PGF)"/>
            <person name="Walter F."/>
            <person name="Albersmeier A."/>
            <person name="Kalinowski J."/>
            <person name="Ruckert C."/>
        </authorList>
    </citation>
    <scope>NUCLEOTIDE SEQUENCE</scope>
    <source>
        <strain evidence="1">CGMCC 1.16134</strain>
    </source>
</reference>
<proteinExistence type="predicted"/>
<dbReference type="AlphaFoldDB" id="A0A917F907"/>
<name>A0A917F907_9BACL</name>
<comment type="caution">
    <text evidence="1">The sequence shown here is derived from an EMBL/GenBank/DDBJ whole genome shotgun (WGS) entry which is preliminary data.</text>
</comment>
<sequence length="76" mass="8542">MYDIRMAIGTMLVYNGVPFMTDSDYNKLVTIEEQYEKAASGGDLLLCLKHNGIFHSLSIIWHGMVKRFTLLTNTGG</sequence>
<evidence type="ECO:0000313" key="2">
    <source>
        <dbReference type="Proteomes" id="UP000637643"/>
    </source>
</evidence>
<dbReference type="EMBL" id="BMKR01000001">
    <property type="protein sequence ID" value="GGF61259.1"/>
    <property type="molecule type" value="Genomic_DNA"/>
</dbReference>
<dbReference type="Proteomes" id="UP000637643">
    <property type="component" value="Unassembled WGS sequence"/>
</dbReference>
<gene>
    <name evidence="1" type="ORF">GCM10010912_03080</name>
</gene>
<reference evidence="1" key="2">
    <citation type="submission" date="2020-09" db="EMBL/GenBank/DDBJ databases">
        <authorList>
            <person name="Sun Q."/>
            <person name="Zhou Y."/>
        </authorList>
    </citation>
    <scope>NUCLEOTIDE SEQUENCE</scope>
    <source>
        <strain evidence="1">CGMCC 1.16134</strain>
    </source>
</reference>
<keyword evidence="2" id="KW-1185">Reference proteome</keyword>
<protein>
    <submittedName>
        <fullName evidence="1">Uncharacterized protein</fullName>
    </submittedName>
</protein>
<accession>A0A917F907</accession>
<evidence type="ECO:0000313" key="1">
    <source>
        <dbReference type="EMBL" id="GGF61259.1"/>
    </source>
</evidence>
<organism evidence="1 2">
    <name type="scientific">Paenibacillus albidus</name>
    <dbReference type="NCBI Taxonomy" id="2041023"/>
    <lineage>
        <taxon>Bacteria</taxon>
        <taxon>Bacillati</taxon>
        <taxon>Bacillota</taxon>
        <taxon>Bacilli</taxon>
        <taxon>Bacillales</taxon>
        <taxon>Paenibacillaceae</taxon>
        <taxon>Paenibacillus</taxon>
    </lineage>
</organism>